<gene>
    <name evidence="4" type="ORF">A2117_00705</name>
</gene>
<evidence type="ECO:0000259" key="3">
    <source>
        <dbReference type="Pfam" id="PF08241"/>
    </source>
</evidence>
<dbReference type="Pfam" id="PF08241">
    <property type="entry name" value="Methyltransf_11"/>
    <property type="match status" value="1"/>
</dbReference>
<accession>A0A1G2QM39</accession>
<dbReference type="GO" id="GO:0008757">
    <property type="term" value="F:S-adenosylmethionine-dependent methyltransferase activity"/>
    <property type="evidence" value="ECO:0007669"/>
    <property type="project" value="InterPro"/>
</dbReference>
<dbReference type="AlphaFoldDB" id="A0A1G2QM39"/>
<evidence type="ECO:0000256" key="2">
    <source>
        <dbReference type="ARBA" id="ARBA00022679"/>
    </source>
</evidence>
<dbReference type="InterPro" id="IPR029063">
    <property type="entry name" value="SAM-dependent_MTases_sf"/>
</dbReference>
<dbReference type="GO" id="GO:0008175">
    <property type="term" value="F:tRNA methyltransferase activity"/>
    <property type="evidence" value="ECO:0007669"/>
    <property type="project" value="UniProtKB-ARBA"/>
</dbReference>
<dbReference type="STRING" id="1802443.A2117_00705"/>
<dbReference type="CDD" id="cd02440">
    <property type="entry name" value="AdoMet_MTases"/>
    <property type="match status" value="1"/>
</dbReference>
<dbReference type="EMBL" id="MHTO01000028">
    <property type="protein sequence ID" value="OHA61705.1"/>
    <property type="molecule type" value="Genomic_DNA"/>
</dbReference>
<dbReference type="Proteomes" id="UP000179245">
    <property type="component" value="Unassembled WGS sequence"/>
</dbReference>
<evidence type="ECO:0000313" key="5">
    <source>
        <dbReference type="Proteomes" id="UP000179245"/>
    </source>
</evidence>
<sequence length="240" mass="28149">MEEKFAKSLLDKTKRDYNLIAEEFSRTRRNFWSELFAVLKDYTKEGEKVLDVGCGNGRFLDLLGEKKIDYTGVDNSEEQIREAQKKYPDRNFLVADALNLPFPDDSFDKVFLIAVLHHIPSINLRIKVLTELQRVLKPRGYLLLTVWRPPLAEILKLISKYSFLKLIRRSKMDFFDVLVPWGNRVERYYHFFKKSEIMELANWAGFKTLKSEIVRNQTGKRSNLYLIAQKPPLPKGLMSP</sequence>
<keyword evidence="2" id="KW-0808">Transferase</keyword>
<dbReference type="InterPro" id="IPR051422">
    <property type="entry name" value="AlkB_tRNA_MeTrf/Diox"/>
</dbReference>
<dbReference type="PANTHER" id="PTHR13069:SF21">
    <property type="entry name" value="ALKYLATED DNA REPAIR PROTEIN ALKB HOMOLOG 8"/>
    <property type="match status" value="1"/>
</dbReference>
<dbReference type="GO" id="GO:0006400">
    <property type="term" value="P:tRNA modification"/>
    <property type="evidence" value="ECO:0007669"/>
    <property type="project" value="UniProtKB-ARBA"/>
</dbReference>
<proteinExistence type="predicted"/>
<comment type="caution">
    <text evidence="4">The sequence shown here is derived from an EMBL/GenBank/DDBJ whole genome shotgun (WGS) entry which is preliminary data.</text>
</comment>
<evidence type="ECO:0000313" key="4">
    <source>
        <dbReference type="EMBL" id="OHA61705.1"/>
    </source>
</evidence>
<dbReference type="PANTHER" id="PTHR13069">
    <property type="entry name" value="ALKYLATED DNA REPAIR PROTEIN ALKB HOMOLOG 8"/>
    <property type="match status" value="1"/>
</dbReference>
<dbReference type="Gene3D" id="3.40.50.150">
    <property type="entry name" value="Vaccinia Virus protein VP39"/>
    <property type="match status" value="1"/>
</dbReference>
<name>A0A1G2QM39_9BACT</name>
<keyword evidence="1" id="KW-0489">Methyltransferase</keyword>
<evidence type="ECO:0000256" key="1">
    <source>
        <dbReference type="ARBA" id="ARBA00022603"/>
    </source>
</evidence>
<dbReference type="SUPFAM" id="SSF53335">
    <property type="entry name" value="S-adenosyl-L-methionine-dependent methyltransferases"/>
    <property type="match status" value="1"/>
</dbReference>
<reference evidence="4 5" key="1">
    <citation type="journal article" date="2016" name="Nat. Commun.">
        <title>Thousands of microbial genomes shed light on interconnected biogeochemical processes in an aquifer system.</title>
        <authorList>
            <person name="Anantharaman K."/>
            <person name="Brown C.T."/>
            <person name="Hug L.A."/>
            <person name="Sharon I."/>
            <person name="Castelle C.J."/>
            <person name="Probst A.J."/>
            <person name="Thomas B.C."/>
            <person name="Singh A."/>
            <person name="Wilkins M.J."/>
            <person name="Karaoz U."/>
            <person name="Brodie E.L."/>
            <person name="Williams K.H."/>
            <person name="Hubbard S.S."/>
            <person name="Banfield J.F."/>
        </authorList>
    </citation>
    <scope>NUCLEOTIDE SEQUENCE [LARGE SCALE GENOMIC DNA]</scope>
</reference>
<dbReference type="GO" id="GO:0032259">
    <property type="term" value="P:methylation"/>
    <property type="evidence" value="ECO:0007669"/>
    <property type="project" value="UniProtKB-KW"/>
</dbReference>
<feature type="domain" description="Methyltransferase type 11" evidence="3">
    <location>
        <begin position="50"/>
        <end position="143"/>
    </location>
</feature>
<organism evidence="4 5">
    <name type="scientific">Candidatus Wildermuthbacteria bacterium GWA2_46_15</name>
    <dbReference type="NCBI Taxonomy" id="1802443"/>
    <lineage>
        <taxon>Bacteria</taxon>
        <taxon>Candidatus Wildermuthiibacteriota</taxon>
    </lineage>
</organism>
<dbReference type="InterPro" id="IPR013216">
    <property type="entry name" value="Methyltransf_11"/>
</dbReference>
<protein>
    <recommendedName>
        <fullName evidence="3">Methyltransferase type 11 domain-containing protein</fullName>
    </recommendedName>
</protein>